<dbReference type="OrthoDB" id="9769739at2"/>
<evidence type="ECO:0000313" key="8">
    <source>
        <dbReference type="EMBL" id="SES08874.1"/>
    </source>
</evidence>
<comment type="caution">
    <text evidence="8">The sequence shown here is derived from an EMBL/GenBank/DDBJ whole genome shotgun (WGS) entry which is preliminary data.</text>
</comment>
<sequence length="183" mass="19969">MSTDNMQSGNRKFIERMKEIDPDFFKTSGAGQNPDYFVIACSDSRTDPETITSSLPGRIFSHRNIANQANVNDDSFRAGLYYALAALQVDAVIVLGHTGCGGIKAVKDGVDHAELAPWLAVIQNRLESQTADLENLSVGELEKLNIQAQVEHILSTSAYREAGSDIPVIGGLYHTESGEIEWL</sequence>
<evidence type="ECO:0000256" key="1">
    <source>
        <dbReference type="ARBA" id="ARBA00006217"/>
    </source>
</evidence>
<accession>A0A1H9UI55</accession>
<keyword evidence="4 7" id="KW-0862">Zinc</keyword>
<dbReference type="GO" id="GO:0008270">
    <property type="term" value="F:zinc ion binding"/>
    <property type="evidence" value="ECO:0007669"/>
    <property type="project" value="InterPro"/>
</dbReference>
<dbReference type="SUPFAM" id="SSF53056">
    <property type="entry name" value="beta-carbonic anhydrase, cab"/>
    <property type="match status" value="1"/>
</dbReference>
<protein>
    <recommendedName>
        <fullName evidence="2">carbonic anhydrase</fullName>
        <ecNumber evidence="2">4.2.1.1</ecNumber>
    </recommendedName>
</protein>
<evidence type="ECO:0000256" key="3">
    <source>
        <dbReference type="ARBA" id="ARBA00022723"/>
    </source>
</evidence>
<dbReference type="AlphaFoldDB" id="A0A1H9UI55"/>
<evidence type="ECO:0000256" key="4">
    <source>
        <dbReference type="ARBA" id="ARBA00022833"/>
    </source>
</evidence>
<comment type="catalytic activity">
    <reaction evidence="6">
        <text>hydrogencarbonate + H(+) = CO2 + H2O</text>
        <dbReference type="Rhea" id="RHEA:10748"/>
        <dbReference type="ChEBI" id="CHEBI:15377"/>
        <dbReference type="ChEBI" id="CHEBI:15378"/>
        <dbReference type="ChEBI" id="CHEBI:16526"/>
        <dbReference type="ChEBI" id="CHEBI:17544"/>
        <dbReference type="EC" id="4.2.1.1"/>
    </reaction>
</comment>
<evidence type="ECO:0000313" key="9">
    <source>
        <dbReference type="Proteomes" id="UP000199318"/>
    </source>
</evidence>
<feature type="binding site" evidence="7">
    <location>
        <position position="41"/>
    </location>
    <ligand>
        <name>Zn(2+)</name>
        <dbReference type="ChEBI" id="CHEBI:29105"/>
    </ligand>
</feature>
<feature type="binding site" evidence="7">
    <location>
        <position position="43"/>
    </location>
    <ligand>
        <name>Zn(2+)</name>
        <dbReference type="ChEBI" id="CHEBI:29105"/>
    </ligand>
</feature>
<keyword evidence="9" id="KW-1185">Reference proteome</keyword>
<dbReference type="GO" id="GO:0004089">
    <property type="term" value="F:carbonate dehydratase activity"/>
    <property type="evidence" value="ECO:0007669"/>
    <property type="project" value="UniProtKB-EC"/>
</dbReference>
<dbReference type="Gene3D" id="3.40.1050.10">
    <property type="entry name" value="Carbonic anhydrase"/>
    <property type="match status" value="1"/>
</dbReference>
<reference evidence="9" key="1">
    <citation type="submission" date="2016-10" db="EMBL/GenBank/DDBJ databases">
        <authorList>
            <person name="de Groot N.N."/>
        </authorList>
    </citation>
    <scope>NUCLEOTIDE SEQUENCE [LARGE SCALE GENOMIC DNA]</scope>
    <source>
        <strain evidence="9">10nlg</strain>
    </source>
</reference>
<gene>
    <name evidence="8" type="ORF">SAMN05444126_11451</name>
</gene>
<proteinExistence type="inferred from homology"/>
<keyword evidence="5" id="KW-0456">Lyase</keyword>
<organism evidence="8 9">
    <name type="scientific">Salisediminibacterium halotolerans</name>
    <dbReference type="NCBI Taxonomy" id="517425"/>
    <lineage>
        <taxon>Bacteria</taxon>
        <taxon>Bacillati</taxon>
        <taxon>Bacillota</taxon>
        <taxon>Bacilli</taxon>
        <taxon>Bacillales</taxon>
        <taxon>Bacillaceae</taxon>
        <taxon>Salisediminibacterium</taxon>
    </lineage>
</organism>
<dbReference type="EMBL" id="FOGV01000014">
    <property type="protein sequence ID" value="SES08874.1"/>
    <property type="molecule type" value="Genomic_DNA"/>
</dbReference>
<name>A0A1H9UI55_9BACI</name>
<evidence type="ECO:0000256" key="6">
    <source>
        <dbReference type="ARBA" id="ARBA00048348"/>
    </source>
</evidence>
<dbReference type="PANTHER" id="PTHR11002:SF76">
    <property type="entry name" value="CARBONIC ANHYDRASE"/>
    <property type="match status" value="1"/>
</dbReference>
<dbReference type="InterPro" id="IPR036874">
    <property type="entry name" value="Carbonic_anhydrase_sf"/>
</dbReference>
<dbReference type="STRING" id="1464123.SAMN05444126_11451"/>
<dbReference type="SMART" id="SM00947">
    <property type="entry name" value="Pro_CA"/>
    <property type="match status" value="1"/>
</dbReference>
<feature type="binding site" evidence="7">
    <location>
        <position position="100"/>
    </location>
    <ligand>
        <name>Zn(2+)</name>
        <dbReference type="ChEBI" id="CHEBI:29105"/>
    </ligand>
</feature>
<dbReference type="RefSeq" id="WP_093073084.1">
    <property type="nucleotide sequence ID" value="NZ_BJVE01000081.1"/>
</dbReference>
<comment type="cofactor">
    <cofactor evidence="7">
        <name>Zn(2+)</name>
        <dbReference type="ChEBI" id="CHEBI:29105"/>
    </cofactor>
    <text evidence="7">Binds 1 zinc ion per subunit.</text>
</comment>
<evidence type="ECO:0000256" key="7">
    <source>
        <dbReference type="PIRSR" id="PIRSR601765-1"/>
    </source>
</evidence>
<dbReference type="Proteomes" id="UP000199318">
    <property type="component" value="Unassembled WGS sequence"/>
</dbReference>
<dbReference type="PANTHER" id="PTHR11002">
    <property type="entry name" value="CARBONIC ANHYDRASE"/>
    <property type="match status" value="1"/>
</dbReference>
<feature type="binding site" evidence="7">
    <location>
        <position position="97"/>
    </location>
    <ligand>
        <name>Zn(2+)</name>
        <dbReference type="ChEBI" id="CHEBI:29105"/>
    </ligand>
</feature>
<dbReference type="InterPro" id="IPR001765">
    <property type="entry name" value="Carbonic_anhydrase"/>
</dbReference>
<dbReference type="EC" id="4.2.1.1" evidence="2"/>
<comment type="similarity">
    <text evidence="1">Belongs to the beta-class carbonic anhydrase family.</text>
</comment>
<keyword evidence="3 7" id="KW-0479">Metal-binding</keyword>
<dbReference type="Pfam" id="PF00484">
    <property type="entry name" value="Pro_CA"/>
    <property type="match status" value="1"/>
</dbReference>
<evidence type="ECO:0000256" key="5">
    <source>
        <dbReference type="ARBA" id="ARBA00023239"/>
    </source>
</evidence>
<evidence type="ECO:0000256" key="2">
    <source>
        <dbReference type="ARBA" id="ARBA00012925"/>
    </source>
</evidence>